<accession>A0A158D7K2</accession>
<dbReference type="STRING" id="1777137.AWB76_06558"/>
<organism evidence="1 2">
    <name type="scientific">Caballeronia temeraria</name>
    <dbReference type="NCBI Taxonomy" id="1777137"/>
    <lineage>
        <taxon>Bacteria</taxon>
        <taxon>Pseudomonadati</taxon>
        <taxon>Pseudomonadota</taxon>
        <taxon>Betaproteobacteria</taxon>
        <taxon>Burkholderiales</taxon>
        <taxon>Burkholderiaceae</taxon>
        <taxon>Caballeronia</taxon>
    </lineage>
</organism>
<keyword evidence="2" id="KW-1185">Reference proteome</keyword>
<evidence type="ECO:0000313" key="1">
    <source>
        <dbReference type="EMBL" id="SAK90578.1"/>
    </source>
</evidence>
<reference evidence="2" key="1">
    <citation type="submission" date="2016-01" db="EMBL/GenBank/DDBJ databases">
        <authorList>
            <person name="Peeters Charlotte."/>
        </authorList>
    </citation>
    <scope>NUCLEOTIDE SEQUENCE [LARGE SCALE GENOMIC DNA]</scope>
</reference>
<dbReference type="Proteomes" id="UP000054624">
    <property type="component" value="Unassembled WGS sequence"/>
</dbReference>
<gene>
    <name evidence="1" type="ORF">AWB76_06558</name>
</gene>
<evidence type="ECO:0000313" key="2">
    <source>
        <dbReference type="Proteomes" id="UP000054624"/>
    </source>
</evidence>
<sequence>MRVLRRAEPRLRDQIAERLRHTERVGPAIEDRADFSVHHFQRRMIADQMMPVQLHQPASASRFGNDRNLQQRSAGEIEALRAGIEMLRQLSGGVAVRDPDLGDGHGRLAPDHLRGRAESVVDEGGAQDVMPLDDLLQRIEPRIETGAAVERESRGLQIRIALRGQHVMKQNAVLKRSK</sequence>
<proteinExistence type="predicted"/>
<dbReference type="EMBL" id="FCOI02000035">
    <property type="protein sequence ID" value="SAK90578.1"/>
    <property type="molecule type" value="Genomic_DNA"/>
</dbReference>
<dbReference type="AlphaFoldDB" id="A0A158D7K2"/>
<protein>
    <submittedName>
        <fullName evidence="1">Uncharacterized protein</fullName>
    </submittedName>
</protein>
<name>A0A158D7K2_9BURK</name>